<evidence type="ECO:0000256" key="1">
    <source>
        <dbReference type="SAM" id="Phobius"/>
    </source>
</evidence>
<dbReference type="EMBL" id="SJPW01000001">
    <property type="protein sequence ID" value="TWU60183.1"/>
    <property type="molecule type" value="Genomic_DNA"/>
</dbReference>
<dbReference type="NCBIfam" id="TIGR02595">
    <property type="entry name" value="PEP_CTERM"/>
    <property type="match status" value="1"/>
</dbReference>
<organism evidence="4 5">
    <name type="scientific">Rubripirellula tenax</name>
    <dbReference type="NCBI Taxonomy" id="2528015"/>
    <lineage>
        <taxon>Bacteria</taxon>
        <taxon>Pseudomonadati</taxon>
        <taxon>Planctomycetota</taxon>
        <taxon>Planctomycetia</taxon>
        <taxon>Pirellulales</taxon>
        <taxon>Pirellulaceae</taxon>
        <taxon>Rubripirellula</taxon>
    </lineage>
</organism>
<comment type="caution">
    <text evidence="4">The sequence shown here is derived from an EMBL/GenBank/DDBJ whole genome shotgun (WGS) entry which is preliminary data.</text>
</comment>
<dbReference type="InterPro" id="IPR013424">
    <property type="entry name" value="Ice-binding_C"/>
</dbReference>
<keyword evidence="1" id="KW-1133">Transmembrane helix</keyword>
<accession>A0A5C6FHZ2</accession>
<sequence precursor="true">MLKMLSAFALFFASSLASPAMSALVTYVEVNESLSTESANPTDLGAFDVGLNRVEGGFPANGNDVFRFQIVPGQSLTGILLVDYSSHFNRMFFAIENDTTFPVSEDTLLFDGNSLSGDEFLGGLLVGTAAQIGTNLLPRIGNNNLFIGRGFAADGLPAEGPLGPGDYTVYLQQTGPATTYKLDFQVSAVAVPEPSSFAMFGLAACGLIFQRRRQKRTSKKRQF</sequence>
<keyword evidence="1" id="KW-0472">Membrane</keyword>
<keyword evidence="5" id="KW-1185">Reference proteome</keyword>
<feature type="signal peptide" evidence="2">
    <location>
        <begin position="1"/>
        <end position="22"/>
    </location>
</feature>
<gene>
    <name evidence="4" type="ORF">Poly51_04580</name>
</gene>
<name>A0A5C6FHZ2_9BACT</name>
<reference evidence="4 5" key="1">
    <citation type="submission" date="2019-02" db="EMBL/GenBank/DDBJ databases">
        <title>Deep-cultivation of Planctomycetes and their phenomic and genomic characterization uncovers novel biology.</title>
        <authorList>
            <person name="Wiegand S."/>
            <person name="Jogler M."/>
            <person name="Boedeker C."/>
            <person name="Pinto D."/>
            <person name="Vollmers J."/>
            <person name="Rivas-Marin E."/>
            <person name="Kohn T."/>
            <person name="Peeters S.H."/>
            <person name="Heuer A."/>
            <person name="Rast P."/>
            <person name="Oberbeckmann S."/>
            <person name="Bunk B."/>
            <person name="Jeske O."/>
            <person name="Meyerdierks A."/>
            <person name="Storesund J.E."/>
            <person name="Kallscheuer N."/>
            <person name="Luecker S."/>
            <person name="Lage O.M."/>
            <person name="Pohl T."/>
            <person name="Merkel B.J."/>
            <person name="Hornburger P."/>
            <person name="Mueller R.-W."/>
            <person name="Bruemmer F."/>
            <person name="Labrenz M."/>
            <person name="Spormann A.M."/>
            <person name="Op Den Camp H."/>
            <person name="Overmann J."/>
            <person name="Amann R."/>
            <person name="Jetten M.S.M."/>
            <person name="Mascher T."/>
            <person name="Medema M.H."/>
            <person name="Devos D.P."/>
            <person name="Kaster A.-K."/>
            <person name="Ovreas L."/>
            <person name="Rohde M."/>
            <person name="Galperin M.Y."/>
            <person name="Jogler C."/>
        </authorList>
    </citation>
    <scope>NUCLEOTIDE SEQUENCE [LARGE SCALE GENOMIC DNA]</scope>
    <source>
        <strain evidence="4 5">Poly51</strain>
    </source>
</reference>
<dbReference type="Proteomes" id="UP000318288">
    <property type="component" value="Unassembled WGS sequence"/>
</dbReference>
<evidence type="ECO:0000259" key="3">
    <source>
        <dbReference type="Pfam" id="PF07589"/>
    </source>
</evidence>
<evidence type="ECO:0000313" key="5">
    <source>
        <dbReference type="Proteomes" id="UP000318288"/>
    </source>
</evidence>
<keyword evidence="2" id="KW-0732">Signal</keyword>
<protein>
    <submittedName>
        <fullName evidence="4">PEP-CTERM motif protein</fullName>
    </submittedName>
</protein>
<evidence type="ECO:0000313" key="4">
    <source>
        <dbReference type="EMBL" id="TWU60183.1"/>
    </source>
</evidence>
<dbReference type="OrthoDB" id="268132at2"/>
<keyword evidence="1" id="KW-0812">Transmembrane</keyword>
<feature type="chain" id="PRO_5022700044" evidence="2">
    <location>
        <begin position="23"/>
        <end position="223"/>
    </location>
</feature>
<dbReference type="AlphaFoldDB" id="A0A5C6FHZ2"/>
<feature type="transmembrane region" description="Helical" evidence="1">
    <location>
        <begin position="194"/>
        <end position="211"/>
    </location>
</feature>
<evidence type="ECO:0000256" key="2">
    <source>
        <dbReference type="SAM" id="SignalP"/>
    </source>
</evidence>
<dbReference type="Pfam" id="PF07589">
    <property type="entry name" value="PEP-CTERM"/>
    <property type="match status" value="1"/>
</dbReference>
<proteinExistence type="predicted"/>
<feature type="domain" description="Ice-binding protein C-terminal" evidence="3">
    <location>
        <begin position="190"/>
        <end position="212"/>
    </location>
</feature>